<evidence type="ECO:0000313" key="1">
    <source>
        <dbReference type="EMBL" id="CDN39653.1"/>
    </source>
</evidence>
<proteinExistence type="predicted"/>
<protein>
    <submittedName>
        <fullName evidence="1">Uncharacterized protein</fullName>
    </submittedName>
</protein>
<accession>W8YDR9</accession>
<gene>
    <name evidence="1" type="ORF">BTDB27_p000316</name>
</gene>
<dbReference type="EMBL" id="HG810024">
    <property type="protein sequence ID" value="CDN39653.1"/>
    <property type="molecule type" value="Genomic_DNA"/>
</dbReference>
<dbReference type="Proteomes" id="UP000030682">
    <property type="component" value="Unassembled WGS sequence"/>
</dbReference>
<dbReference type="RefSeq" id="WP_030030229.1">
    <property type="nucleotide sequence ID" value="NZ_HG810024.1"/>
</dbReference>
<reference evidence="1" key="2">
    <citation type="submission" date="2014-01" db="EMBL/GenBank/DDBJ databases">
        <authorList>
            <person name="Aslett M."/>
        </authorList>
    </citation>
    <scope>NUCLEOTIDE SEQUENCE [LARGE SCALE GENOMIC DNA]</scope>
    <source>
        <strain evidence="1">DB27</strain>
    </source>
</reference>
<sequence>MNDIMPQKTFINNTDFYILIGDYNDIISNHKTLDDATLALKSIHISDSKWTSIWIVKPGEACLVSNIKVIQEESRTTSYD</sequence>
<dbReference type="HOGENOM" id="CLU_2582522_0_0_9"/>
<organism evidence="1">
    <name type="scientific">Bacillus thuringiensis DB27</name>
    <dbReference type="NCBI Taxonomy" id="1431339"/>
    <lineage>
        <taxon>Bacteria</taxon>
        <taxon>Bacillati</taxon>
        <taxon>Bacillota</taxon>
        <taxon>Bacilli</taxon>
        <taxon>Bacillales</taxon>
        <taxon>Bacillaceae</taxon>
        <taxon>Bacillus</taxon>
        <taxon>Bacillus cereus group</taxon>
    </lineage>
</organism>
<dbReference type="AlphaFoldDB" id="W8YDR9"/>
<reference evidence="1" key="1">
    <citation type="submission" date="2014-01" db="EMBL/GenBank/DDBJ databases">
        <title>Draft genome sequence of highly nematicidal Bacillus thuringiensis DB27.</title>
        <authorList>
            <person name="Iatsenko I."/>
            <person name="Pickard D."/>
            <person name="Corton C."/>
            <person name="Dougan G."/>
            <person name="Sommer R.J."/>
        </authorList>
    </citation>
    <scope>NUCLEOTIDE SEQUENCE [LARGE SCALE GENOMIC DNA]</scope>
    <source>
        <strain evidence="1">DB27</strain>
    </source>
</reference>
<name>W8YDR9_BACTU</name>